<evidence type="ECO:0000256" key="1">
    <source>
        <dbReference type="SAM" id="Phobius"/>
    </source>
</evidence>
<evidence type="ECO:0000313" key="3">
    <source>
        <dbReference type="Proteomes" id="UP000319817"/>
    </source>
</evidence>
<feature type="transmembrane region" description="Helical" evidence="1">
    <location>
        <begin position="153"/>
        <end position="177"/>
    </location>
</feature>
<feature type="transmembrane region" description="Helical" evidence="1">
    <location>
        <begin position="115"/>
        <end position="132"/>
    </location>
</feature>
<organism evidence="2 3">
    <name type="scientific">Stieleria marina</name>
    <dbReference type="NCBI Taxonomy" id="1930275"/>
    <lineage>
        <taxon>Bacteria</taxon>
        <taxon>Pseudomonadati</taxon>
        <taxon>Planctomycetota</taxon>
        <taxon>Planctomycetia</taxon>
        <taxon>Pirellulales</taxon>
        <taxon>Pirellulaceae</taxon>
        <taxon>Stieleria</taxon>
    </lineage>
</organism>
<dbReference type="RefSeq" id="WP_145416184.1">
    <property type="nucleotide sequence ID" value="NZ_CP036526.1"/>
</dbReference>
<feature type="transmembrane region" description="Helical" evidence="1">
    <location>
        <begin position="38"/>
        <end position="60"/>
    </location>
</feature>
<dbReference type="AlphaFoldDB" id="A0A517NNH6"/>
<keyword evidence="1" id="KW-0812">Transmembrane</keyword>
<keyword evidence="1" id="KW-1133">Transmembrane helix</keyword>
<sequence length="352" mass="39591">MPVHDLGYRGWTGARMSHLMRPLVVARGGISLVWRRRWLRMMIIFSWLPILLFGVGIFMFEYSATEPGWGQVLGNLLAFQLQRPDLALSISADHAGSRHDVWATLILTFFRVPQLFAMVLLVGLIAPMLISYDLRSKAYLMYFSRPLSPTQYIIGKSAVLWFFLSTITAIPALILYLVGVFLSPDLSVIGETWDIPFRILGATVVLVVPTTALALCYSSFTSESRYATFSWFATWAMGFIAYSVLTYSGARMRGGPPQRPRGPRGRGRPRFEDFDAAQYENMASNMPPGLADIDRDKWRLLSPYETLGKVEGWVFGIDPTPGSVWPSIIMLIAITVGGLWIVRHRIMARLSV</sequence>
<accession>A0A517NNH6</accession>
<proteinExistence type="predicted"/>
<name>A0A517NNH6_9BACT</name>
<keyword evidence="1" id="KW-0472">Membrane</keyword>
<protein>
    <submittedName>
        <fullName evidence="2">ABC-2 family transporter protein</fullName>
    </submittedName>
</protein>
<feature type="transmembrane region" description="Helical" evidence="1">
    <location>
        <begin position="197"/>
        <end position="217"/>
    </location>
</feature>
<evidence type="ECO:0000313" key="2">
    <source>
        <dbReference type="EMBL" id="QDT08681.1"/>
    </source>
</evidence>
<dbReference type="Proteomes" id="UP000319817">
    <property type="component" value="Chromosome"/>
</dbReference>
<gene>
    <name evidence="2" type="ORF">K239x_06210</name>
</gene>
<feature type="transmembrane region" description="Helical" evidence="1">
    <location>
        <begin position="323"/>
        <end position="342"/>
    </location>
</feature>
<keyword evidence="3" id="KW-1185">Reference proteome</keyword>
<reference evidence="2 3" key="1">
    <citation type="submission" date="2019-02" db="EMBL/GenBank/DDBJ databases">
        <title>Deep-cultivation of Planctomycetes and their phenomic and genomic characterization uncovers novel biology.</title>
        <authorList>
            <person name="Wiegand S."/>
            <person name="Jogler M."/>
            <person name="Boedeker C."/>
            <person name="Pinto D."/>
            <person name="Vollmers J."/>
            <person name="Rivas-Marin E."/>
            <person name="Kohn T."/>
            <person name="Peeters S.H."/>
            <person name="Heuer A."/>
            <person name="Rast P."/>
            <person name="Oberbeckmann S."/>
            <person name="Bunk B."/>
            <person name="Jeske O."/>
            <person name="Meyerdierks A."/>
            <person name="Storesund J.E."/>
            <person name="Kallscheuer N."/>
            <person name="Luecker S."/>
            <person name="Lage O.M."/>
            <person name="Pohl T."/>
            <person name="Merkel B.J."/>
            <person name="Hornburger P."/>
            <person name="Mueller R.-W."/>
            <person name="Bruemmer F."/>
            <person name="Labrenz M."/>
            <person name="Spormann A.M."/>
            <person name="Op den Camp H."/>
            <person name="Overmann J."/>
            <person name="Amann R."/>
            <person name="Jetten M.S.M."/>
            <person name="Mascher T."/>
            <person name="Medema M.H."/>
            <person name="Devos D.P."/>
            <person name="Kaster A.-K."/>
            <person name="Ovreas L."/>
            <person name="Rohde M."/>
            <person name="Galperin M.Y."/>
            <person name="Jogler C."/>
        </authorList>
    </citation>
    <scope>NUCLEOTIDE SEQUENCE [LARGE SCALE GENOMIC DNA]</scope>
    <source>
        <strain evidence="2 3">K23_9</strain>
    </source>
</reference>
<dbReference type="OrthoDB" id="209761at2"/>
<dbReference type="Pfam" id="PF12679">
    <property type="entry name" value="ABC2_membrane_2"/>
    <property type="match status" value="1"/>
</dbReference>
<feature type="transmembrane region" description="Helical" evidence="1">
    <location>
        <begin position="229"/>
        <end position="250"/>
    </location>
</feature>
<dbReference type="EMBL" id="CP036526">
    <property type="protein sequence ID" value="QDT08681.1"/>
    <property type="molecule type" value="Genomic_DNA"/>
</dbReference>